<comment type="caution">
    <text evidence="2">The sequence shown here is derived from an EMBL/GenBank/DDBJ whole genome shotgun (WGS) entry which is preliminary data.</text>
</comment>
<reference evidence="2" key="1">
    <citation type="journal article" date="2022" name="Plant J.">
        <title>Strategies of tolerance reflected in two North American maple genomes.</title>
        <authorList>
            <person name="McEvoy S.L."/>
            <person name="Sezen U.U."/>
            <person name="Trouern-Trend A."/>
            <person name="McMahon S.M."/>
            <person name="Schaberg P.G."/>
            <person name="Yang J."/>
            <person name="Wegrzyn J.L."/>
            <person name="Swenson N.G."/>
        </authorList>
    </citation>
    <scope>NUCLEOTIDE SEQUENCE</scope>
    <source>
        <strain evidence="2">NS2018</strain>
    </source>
</reference>
<protein>
    <recommendedName>
        <fullName evidence="1">Reverse transcriptase Ty1/copia-type domain-containing protein</fullName>
    </recommendedName>
</protein>
<reference evidence="2" key="2">
    <citation type="submission" date="2023-06" db="EMBL/GenBank/DDBJ databases">
        <authorList>
            <person name="Swenson N.G."/>
            <person name="Wegrzyn J.L."/>
            <person name="Mcevoy S.L."/>
        </authorList>
    </citation>
    <scope>NUCLEOTIDE SEQUENCE</scope>
    <source>
        <strain evidence="2">NS2018</strain>
        <tissue evidence="2">Leaf</tissue>
    </source>
</reference>
<evidence type="ECO:0000259" key="1">
    <source>
        <dbReference type="Pfam" id="PF07727"/>
    </source>
</evidence>
<dbReference type="Proteomes" id="UP001168877">
    <property type="component" value="Unassembled WGS sequence"/>
</dbReference>
<evidence type="ECO:0000313" key="3">
    <source>
        <dbReference type="Proteomes" id="UP001168877"/>
    </source>
</evidence>
<feature type="domain" description="Reverse transcriptase Ty1/copia-type" evidence="1">
    <location>
        <begin position="57"/>
        <end position="122"/>
    </location>
</feature>
<name>A0AA39RKG2_ACESA</name>
<keyword evidence="3" id="KW-1185">Reference proteome</keyword>
<gene>
    <name evidence="2" type="ORF">LWI29_007214</name>
</gene>
<organism evidence="2 3">
    <name type="scientific">Acer saccharum</name>
    <name type="common">Sugar maple</name>
    <dbReference type="NCBI Taxonomy" id="4024"/>
    <lineage>
        <taxon>Eukaryota</taxon>
        <taxon>Viridiplantae</taxon>
        <taxon>Streptophyta</taxon>
        <taxon>Embryophyta</taxon>
        <taxon>Tracheophyta</taxon>
        <taxon>Spermatophyta</taxon>
        <taxon>Magnoliopsida</taxon>
        <taxon>eudicotyledons</taxon>
        <taxon>Gunneridae</taxon>
        <taxon>Pentapetalae</taxon>
        <taxon>rosids</taxon>
        <taxon>malvids</taxon>
        <taxon>Sapindales</taxon>
        <taxon>Sapindaceae</taxon>
        <taxon>Hippocastanoideae</taxon>
        <taxon>Acereae</taxon>
        <taxon>Acer</taxon>
    </lineage>
</organism>
<dbReference type="InterPro" id="IPR013103">
    <property type="entry name" value="RVT_2"/>
</dbReference>
<dbReference type="Pfam" id="PF07727">
    <property type="entry name" value="RVT_2"/>
    <property type="match status" value="1"/>
</dbReference>
<proteinExistence type="predicted"/>
<dbReference type="EMBL" id="JAUESC010000386">
    <property type="protein sequence ID" value="KAK0575798.1"/>
    <property type="molecule type" value="Genomic_DNA"/>
</dbReference>
<accession>A0AA39RKG2</accession>
<sequence length="123" mass="14177">MLTRSKNGIFRPRAFLTNCSLLSRFLTKLEPKSVKIAMADPTWLNAMNAEFEALQKNKTWSLVPALDNMNIVGSKWVFQTMFNQDGSILKHKARWVVKEFYQTPGLDFYDTYSPVVKPSTIRV</sequence>
<evidence type="ECO:0000313" key="2">
    <source>
        <dbReference type="EMBL" id="KAK0575798.1"/>
    </source>
</evidence>
<dbReference type="AlphaFoldDB" id="A0AA39RKG2"/>